<feature type="compositionally biased region" description="Polar residues" evidence="1">
    <location>
        <begin position="224"/>
        <end position="233"/>
    </location>
</feature>
<feature type="domain" description="DUF2399" evidence="2">
    <location>
        <begin position="111"/>
        <end position="168"/>
    </location>
</feature>
<feature type="compositionally biased region" description="Basic and acidic residues" evidence="1">
    <location>
        <begin position="213"/>
        <end position="223"/>
    </location>
</feature>
<reference evidence="4" key="1">
    <citation type="journal article" date="2019" name="Int. J. Syst. Evol. Microbiol.">
        <title>The Global Catalogue of Microorganisms (GCM) 10K type strain sequencing project: providing services to taxonomists for standard genome sequencing and annotation.</title>
        <authorList>
            <consortium name="The Broad Institute Genomics Platform"/>
            <consortium name="The Broad Institute Genome Sequencing Center for Infectious Disease"/>
            <person name="Wu L."/>
            <person name="Ma J."/>
        </authorList>
    </citation>
    <scope>NUCLEOTIDE SEQUENCE [LARGE SCALE GENOMIC DNA]</scope>
    <source>
        <strain evidence="4">CGMCC 4.7643</strain>
    </source>
</reference>
<evidence type="ECO:0000259" key="2">
    <source>
        <dbReference type="Pfam" id="PF09664"/>
    </source>
</evidence>
<keyword evidence="4" id="KW-1185">Reference proteome</keyword>
<organism evidence="3 4">
    <name type="scientific">Amycolatopsis samaneae</name>
    <dbReference type="NCBI Taxonomy" id="664691"/>
    <lineage>
        <taxon>Bacteria</taxon>
        <taxon>Bacillati</taxon>
        <taxon>Actinomycetota</taxon>
        <taxon>Actinomycetes</taxon>
        <taxon>Pseudonocardiales</taxon>
        <taxon>Pseudonocardiaceae</taxon>
        <taxon>Amycolatopsis</taxon>
    </lineage>
</organism>
<accession>A0ABW5GDR7</accession>
<dbReference type="EMBL" id="JBHUKU010000003">
    <property type="protein sequence ID" value="MFD2458274.1"/>
    <property type="molecule type" value="Genomic_DNA"/>
</dbReference>
<feature type="region of interest" description="Disordered" evidence="1">
    <location>
        <begin position="185"/>
        <end position="256"/>
    </location>
</feature>
<proteinExistence type="predicted"/>
<evidence type="ECO:0000313" key="4">
    <source>
        <dbReference type="Proteomes" id="UP001597419"/>
    </source>
</evidence>
<dbReference type="Pfam" id="PF09664">
    <property type="entry name" value="DUF2399"/>
    <property type="match status" value="1"/>
</dbReference>
<evidence type="ECO:0000313" key="3">
    <source>
        <dbReference type="EMBL" id="MFD2458274.1"/>
    </source>
</evidence>
<evidence type="ECO:0000256" key="1">
    <source>
        <dbReference type="SAM" id="MobiDB-lite"/>
    </source>
</evidence>
<gene>
    <name evidence="3" type="ORF">ACFSYJ_06685</name>
</gene>
<sequence length="276" mass="30511">MTTLNAAPLPGCAARSFRPKRRFTAPTAGRLARELAWRQDRRSSAQAHRLEKPPATPDTNRVTYEDFTGPGPLAELAEWLARLHTGLLRRLARTTGPLLVDLARVHRPLREPVIVTTAAHQLGAAWPPLVCPKATRHRGRAWLQHLFEAGVQRRYHGDFGWCAIRIATSSSSVCHTPAALRLGNLSLGGRGPPRHRSGRQPAVPLGPELHPAITERDEDRRNTPSDNEPTNRSRWPPASRISHTAGSPQLTQDCCPAIPETTTRQSIMLAVHIGRR</sequence>
<dbReference type="RefSeq" id="WP_378214190.1">
    <property type="nucleotide sequence ID" value="NZ_BAABHG010000007.1"/>
</dbReference>
<protein>
    <submittedName>
        <fullName evidence="3">DUF2399 domain-containing protein</fullName>
    </submittedName>
</protein>
<dbReference type="Proteomes" id="UP001597419">
    <property type="component" value="Unassembled WGS sequence"/>
</dbReference>
<feature type="compositionally biased region" description="Polar residues" evidence="1">
    <location>
        <begin position="241"/>
        <end position="252"/>
    </location>
</feature>
<name>A0ABW5GDR7_9PSEU</name>
<dbReference type="InterPro" id="IPR024465">
    <property type="entry name" value="DUF2399"/>
</dbReference>
<comment type="caution">
    <text evidence="3">The sequence shown here is derived from an EMBL/GenBank/DDBJ whole genome shotgun (WGS) entry which is preliminary data.</text>
</comment>